<gene>
    <name evidence="1" type="ORF">P168DRAFT_292137</name>
</gene>
<dbReference type="Proteomes" id="UP000234254">
    <property type="component" value="Unassembled WGS sequence"/>
</dbReference>
<dbReference type="RefSeq" id="XP_024690616.1">
    <property type="nucleotide sequence ID" value="XM_024837528.1"/>
</dbReference>
<evidence type="ECO:0000313" key="1">
    <source>
        <dbReference type="EMBL" id="PKY02022.1"/>
    </source>
</evidence>
<evidence type="ECO:0000313" key="2">
    <source>
        <dbReference type="Proteomes" id="UP000234254"/>
    </source>
</evidence>
<name>A0A2I1CWM5_ASPC2</name>
<reference evidence="1" key="1">
    <citation type="submission" date="2016-12" db="EMBL/GenBank/DDBJ databases">
        <title>The genomes of Aspergillus section Nigri reveals drivers in fungal speciation.</title>
        <authorList>
            <consortium name="DOE Joint Genome Institute"/>
            <person name="Vesth T.C."/>
            <person name="Nybo J."/>
            <person name="Theobald S."/>
            <person name="Brandl J."/>
            <person name="Frisvad J.C."/>
            <person name="Nielsen K.F."/>
            <person name="Lyhne E.K."/>
            <person name="Kogle M.E."/>
            <person name="Kuo A."/>
            <person name="Riley R."/>
            <person name="Clum A."/>
            <person name="Nolan M."/>
            <person name="Lipzen A."/>
            <person name="Salamov A."/>
            <person name="Henrissat B."/>
            <person name="Wiebenga A."/>
            <person name="De vries R.P."/>
            <person name="Grigoriev I.V."/>
            <person name="Mortensen U.H."/>
            <person name="Andersen M.R."/>
            <person name="Baker S.E."/>
        </authorList>
    </citation>
    <scope>NUCLEOTIDE SEQUENCE</scope>
    <source>
        <strain evidence="1">IBT 28561</strain>
    </source>
</reference>
<dbReference type="VEuPathDB" id="FungiDB:P168DRAFT_292137"/>
<accession>A0A2I1CWM5</accession>
<dbReference type="GeneID" id="36545052"/>
<proteinExistence type="predicted"/>
<comment type="caution">
    <text evidence="1">The sequence shown here is derived from an EMBL/GenBank/DDBJ whole genome shotgun (WGS) entry which is preliminary data.</text>
</comment>
<dbReference type="AlphaFoldDB" id="A0A2I1CWM5"/>
<protein>
    <submittedName>
        <fullName evidence="1">Uncharacterized protein</fullName>
    </submittedName>
</protein>
<dbReference type="EMBL" id="MSFM01000010">
    <property type="protein sequence ID" value="PKY02022.1"/>
    <property type="molecule type" value="Genomic_DNA"/>
</dbReference>
<keyword evidence="2" id="KW-1185">Reference proteome</keyword>
<sequence>MHAKYILALIGAAAAGPLEGLRGGLEKRGVTPIPPLQIAKGEKFIGAPAVAKPLDAKVAFSPNAMNMHQDGGNTGTIGLPGPLGKDLKLTTAVGGLHILLWTRKGQMVVGYTTLSLSGLKWGIAAVGEDMGVQAEWYPEVDGQTLNVAYMELMLETNELVVTSKEGQIYIIKVNEDDEEPTLELQQMINLTSTLGKGEMLMNAMYDSEQNLWFSSGGLRENGGHGDSAQNSSTIGYLEKGGMGVIHELHIEDQMIENGIAVDGTTAYVITGPSGKQDKAGAKGYFMAFGPGKDKTLTTHWKVTYDAGDKKKPGSFSRGSGATPALMGDQYVAMTDAKEGQSQLVIYHQKAQKDAESQVVCSVPVFPETGSKVDIAPLVHKQGDTYSVYLCNGYNAPPLFYADTGTLNGKWNNLTQMTPGVARIDVSSEGECNIAWEKDDLRIQSVPIISTKNGLVYGYTQAEEFTDDGLYVWYIVALDWRTGEEVWRIRAGAGGTFNDDYQPGALGPDGSFYQSVIGGLIRLQDGA</sequence>
<dbReference type="OrthoDB" id="4818326at2759"/>
<organism evidence="1 2">
    <name type="scientific">Aspergillus campestris (strain IBT 28561)</name>
    <dbReference type="NCBI Taxonomy" id="1392248"/>
    <lineage>
        <taxon>Eukaryota</taxon>
        <taxon>Fungi</taxon>
        <taxon>Dikarya</taxon>
        <taxon>Ascomycota</taxon>
        <taxon>Pezizomycotina</taxon>
        <taxon>Eurotiomycetes</taxon>
        <taxon>Eurotiomycetidae</taxon>
        <taxon>Eurotiales</taxon>
        <taxon>Aspergillaceae</taxon>
        <taxon>Aspergillus</taxon>
        <taxon>Aspergillus subgen. Circumdati</taxon>
    </lineage>
</organism>